<gene>
    <name evidence="1" type="ORF">EVOR1521_LOCUS1722</name>
</gene>
<protein>
    <submittedName>
        <fullName evidence="1">Uncharacterized protein</fullName>
    </submittedName>
</protein>
<evidence type="ECO:0000313" key="2">
    <source>
        <dbReference type="Proteomes" id="UP001178507"/>
    </source>
</evidence>
<organism evidence="1 2">
    <name type="scientific">Effrenium voratum</name>
    <dbReference type="NCBI Taxonomy" id="2562239"/>
    <lineage>
        <taxon>Eukaryota</taxon>
        <taxon>Sar</taxon>
        <taxon>Alveolata</taxon>
        <taxon>Dinophyceae</taxon>
        <taxon>Suessiales</taxon>
        <taxon>Symbiodiniaceae</taxon>
        <taxon>Effrenium</taxon>
    </lineage>
</organism>
<keyword evidence="2" id="KW-1185">Reference proteome</keyword>
<name>A0AA36MGS3_9DINO</name>
<proteinExistence type="predicted"/>
<sequence length="166" mass="18936">MALSREALEAPMTLHWLASDLGVHMAPMLRVSRSMNQQMKSRLEHWRPAWQRQKQFCRILRLARQSAGARPPRQLENARQIQELAKSILRVLGADTFGHFGPTANGDLRRSFRSIAEAAQYATCHTDEQVPESWRIFFHARQVAQDIEGRGNACLPAELRLPDALL</sequence>
<dbReference type="EMBL" id="CAUJNA010000075">
    <property type="protein sequence ID" value="CAJ1371414.1"/>
    <property type="molecule type" value="Genomic_DNA"/>
</dbReference>
<evidence type="ECO:0000313" key="1">
    <source>
        <dbReference type="EMBL" id="CAJ1371414.1"/>
    </source>
</evidence>
<reference evidence="1" key="1">
    <citation type="submission" date="2023-08" db="EMBL/GenBank/DDBJ databases">
        <authorList>
            <person name="Chen Y."/>
            <person name="Shah S."/>
            <person name="Dougan E. K."/>
            <person name="Thang M."/>
            <person name="Chan C."/>
        </authorList>
    </citation>
    <scope>NUCLEOTIDE SEQUENCE</scope>
</reference>
<dbReference type="Proteomes" id="UP001178507">
    <property type="component" value="Unassembled WGS sequence"/>
</dbReference>
<accession>A0AA36MGS3</accession>
<dbReference type="AlphaFoldDB" id="A0AA36MGS3"/>
<comment type="caution">
    <text evidence="1">The sequence shown here is derived from an EMBL/GenBank/DDBJ whole genome shotgun (WGS) entry which is preliminary data.</text>
</comment>